<gene>
    <name evidence="1" type="ORF">ACOLOM_LOCUS5090</name>
</gene>
<name>A0ACA9LY00_9GLOM</name>
<comment type="caution">
    <text evidence="1">The sequence shown here is derived from an EMBL/GenBank/DDBJ whole genome shotgun (WGS) entry which is preliminary data.</text>
</comment>
<dbReference type="Proteomes" id="UP000789525">
    <property type="component" value="Unassembled WGS sequence"/>
</dbReference>
<reference evidence="1" key="1">
    <citation type="submission" date="2021-06" db="EMBL/GenBank/DDBJ databases">
        <authorList>
            <person name="Kallberg Y."/>
            <person name="Tangrot J."/>
            <person name="Rosling A."/>
        </authorList>
    </citation>
    <scope>NUCLEOTIDE SEQUENCE</scope>
    <source>
        <strain evidence="1">CL356</strain>
    </source>
</reference>
<evidence type="ECO:0000313" key="1">
    <source>
        <dbReference type="EMBL" id="CAG8557211.1"/>
    </source>
</evidence>
<keyword evidence="2" id="KW-1185">Reference proteome</keyword>
<organism evidence="1 2">
    <name type="scientific">Acaulospora colombiana</name>
    <dbReference type="NCBI Taxonomy" id="27376"/>
    <lineage>
        <taxon>Eukaryota</taxon>
        <taxon>Fungi</taxon>
        <taxon>Fungi incertae sedis</taxon>
        <taxon>Mucoromycota</taxon>
        <taxon>Glomeromycotina</taxon>
        <taxon>Glomeromycetes</taxon>
        <taxon>Diversisporales</taxon>
        <taxon>Acaulosporaceae</taxon>
        <taxon>Acaulospora</taxon>
    </lineage>
</organism>
<evidence type="ECO:0000313" key="2">
    <source>
        <dbReference type="Proteomes" id="UP000789525"/>
    </source>
</evidence>
<dbReference type="EMBL" id="CAJVPT010008958">
    <property type="protein sequence ID" value="CAG8557211.1"/>
    <property type="molecule type" value="Genomic_DNA"/>
</dbReference>
<accession>A0ACA9LY00</accession>
<protein>
    <submittedName>
        <fullName evidence="1">15742_t:CDS:1</fullName>
    </submittedName>
</protein>
<proteinExistence type="predicted"/>
<sequence>MQKKIDEGFAALEIMITEKGNSVTSEDITNLTIDPSCFDDDDDCCDGDGLNVKFTNNKIRKRKYIGDMVAIKQMPDIDVQIEKFAKQTKIISLLGSYGIYVENVDETDYLFVVTEWMENGNLQEYLSKNNAIPWKTKFKIAEQIARGLCFCSSVGIFHRVVRRYKTLHYFAVLLWEISSHQLPFGDIESHMKAGEMAKKGERPSPFSEDTPEQYRRIVEEAWHNNPIKRPTIDEVRKKLGIMRKGENCFPSTAPVETPVSDNAESAPFKLLPIDEVILLDKEKRYREAFPQFLQLAEDGNPLASYYAGLYLYNGTGDIEKDEVQALRLFMKSANAGEVRGQYMYAYACLKGSYYSKDEGLKYLKKAALKKNDPDALYMVSQLFLNGEHGHPINDNKYMEYLRNAAEHGSAEARSELSKMPIKRMSC</sequence>